<dbReference type="GO" id="GO:0016747">
    <property type="term" value="F:acyltransferase activity, transferring groups other than amino-acyl groups"/>
    <property type="evidence" value="ECO:0007669"/>
    <property type="project" value="InterPro"/>
</dbReference>
<evidence type="ECO:0000313" key="3">
    <source>
        <dbReference type="EMBL" id="MDG5974091.1"/>
    </source>
</evidence>
<feature type="transmembrane region" description="Helical" evidence="1">
    <location>
        <begin position="132"/>
        <end position="151"/>
    </location>
</feature>
<accession>A0A9X4NQK7</accession>
<feature type="transmembrane region" description="Helical" evidence="1">
    <location>
        <begin position="53"/>
        <end position="74"/>
    </location>
</feature>
<comment type="caution">
    <text evidence="3">The sequence shown here is derived from an EMBL/GenBank/DDBJ whole genome shotgun (WGS) entry which is preliminary data.</text>
</comment>
<sequence>MAFSGARILRLYPPLIACLVLYYAMGMIGIPGYPQFQFWQVIENGLLLKISMHGPSATIQAEVLVIPFVLAAWLLRRYLGLPGLVMAFIYAMLALEFSRLAFNLPNMHAYLFAFMAGMLASEPLLRPLIQQAPASSWWLALVVLIFCRTFHPHSSLIALVSMGLSAAFLVAGLLYGQRGSLAALLEGRCAQALGRISFSLYLLNVPVLYLLWAFTDAMTWTKTYALEAGLLVGLISLLLTWPLAWISERWIERPSVAWGRKFSATVLARFGRPSAVPVAT</sequence>
<dbReference type="InterPro" id="IPR002656">
    <property type="entry name" value="Acyl_transf_3_dom"/>
</dbReference>
<organism evidence="3 4">
    <name type="scientific">Hydrogenophaga taeniospiralis CCUG 15921</name>
    <dbReference type="NCBI Taxonomy" id="1281780"/>
    <lineage>
        <taxon>Bacteria</taxon>
        <taxon>Pseudomonadati</taxon>
        <taxon>Pseudomonadota</taxon>
        <taxon>Betaproteobacteria</taxon>
        <taxon>Burkholderiales</taxon>
        <taxon>Comamonadaceae</taxon>
        <taxon>Hydrogenophaga</taxon>
    </lineage>
</organism>
<feature type="transmembrane region" description="Helical" evidence="1">
    <location>
        <begin position="12"/>
        <end position="33"/>
    </location>
</feature>
<feature type="transmembrane region" description="Helical" evidence="1">
    <location>
        <begin position="157"/>
        <end position="175"/>
    </location>
</feature>
<keyword evidence="4" id="KW-1185">Reference proteome</keyword>
<feature type="transmembrane region" description="Helical" evidence="1">
    <location>
        <begin position="81"/>
        <end position="101"/>
    </location>
</feature>
<dbReference type="Proteomes" id="UP001152876">
    <property type="component" value="Unassembled WGS sequence"/>
</dbReference>
<feature type="transmembrane region" description="Helical" evidence="1">
    <location>
        <begin position="196"/>
        <end position="214"/>
    </location>
</feature>
<evidence type="ECO:0000256" key="1">
    <source>
        <dbReference type="SAM" id="Phobius"/>
    </source>
</evidence>
<evidence type="ECO:0000313" key="4">
    <source>
        <dbReference type="Proteomes" id="UP001152876"/>
    </source>
</evidence>
<evidence type="ECO:0000259" key="2">
    <source>
        <dbReference type="Pfam" id="PF01757"/>
    </source>
</evidence>
<name>A0A9X4NQK7_9BURK</name>
<feature type="transmembrane region" description="Helical" evidence="1">
    <location>
        <begin position="226"/>
        <end position="246"/>
    </location>
</feature>
<dbReference type="AlphaFoldDB" id="A0A9X4NQK7"/>
<feature type="domain" description="Acyltransferase 3" evidence="2">
    <location>
        <begin position="5"/>
        <end position="245"/>
    </location>
</feature>
<dbReference type="Pfam" id="PF01757">
    <property type="entry name" value="Acyl_transf_3"/>
    <property type="match status" value="1"/>
</dbReference>
<proteinExistence type="predicted"/>
<keyword evidence="1" id="KW-0812">Transmembrane</keyword>
<dbReference type="EMBL" id="AOGK01000002">
    <property type="protein sequence ID" value="MDG5974091.1"/>
    <property type="molecule type" value="Genomic_DNA"/>
</dbReference>
<reference evidence="3" key="1">
    <citation type="submission" date="2013-01" db="EMBL/GenBank/DDBJ databases">
        <title>Genome draft of Hydrogenophaga taeniospiralis 2K1.</title>
        <authorList>
            <person name="Gomila M."/>
            <person name="Lalucat J."/>
        </authorList>
    </citation>
    <scope>NUCLEOTIDE SEQUENCE</scope>
    <source>
        <strain evidence="3">CCUG 15921</strain>
    </source>
</reference>
<protein>
    <submittedName>
        <fullName evidence="3">Outer membrane protein</fullName>
    </submittedName>
</protein>
<keyword evidence="1" id="KW-0472">Membrane</keyword>
<keyword evidence="1" id="KW-1133">Transmembrane helix</keyword>
<gene>
    <name evidence="3" type="ORF">H010_02442</name>
</gene>